<dbReference type="EMBL" id="VLNR01000064">
    <property type="protein sequence ID" value="TSE05217.1"/>
    <property type="molecule type" value="Genomic_DNA"/>
</dbReference>
<protein>
    <submittedName>
        <fullName evidence="3">Uncharacterized protein</fullName>
    </submittedName>
</protein>
<comment type="caution">
    <text evidence="3">The sequence shown here is derived from an EMBL/GenBank/DDBJ whole genome shotgun (WGS) entry which is preliminary data.</text>
</comment>
<accession>A0A554VE02</accession>
<proteinExistence type="predicted"/>
<evidence type="ECO:0000313" key="3">
    <source>
        <dbReference type="EMBL" id="TSE05217.1"/>
    </source>
</evidence>
<keyword evidence="2" id="KW-0812">Transmembrane</keyword>
<dbReference type="AlphaFoldDB" id="A0A554VE02"/>
<feature type="transmembrane region" description="Helical" evidence="2">
    <location>
        <begin position="115"/>
        <end position="135"/>
    </location>
</feature>
<sequence>MTNEQIEKTLEYASKYPSILLADFLTREFNFDSNERYKAKDLLISKELFVQSGKSKHKLSDKSLDILSEYGSWIKYQEYISSEQAKNQKREMLKDENLEYDNKLKKFEAKWKIKIYIIITITTFVNVLISILIHVSSFDTYAEKKQKPLAKEKEQLPKQELDSMSYPSNQKNH</sequence>
<evidence type="ECO:0000256" key="2">
    <source>
        <dbReference type="SAM" id="Phobius"/>
    </source>
</evidence>
<gene>
    <name evidence="3" type="ORF">FOF46_23425</name>
</gene>
<keyword evidence="2" id="KW-0472">Membrane</keyword>
<keyword evidence="2" id="KW-1133">Transmembrane helix</keyword>
<keyword evidence="4" id="KW-1185">Reference proteome</keyword>
<feature type="region of interest" description="Disordered" evidence="1">
    <location>
        <begin position="148"/>
        <end position="173"/>
    </location>
</feature>
<reference evidence="3 4" key="1">
    <citation type="submission" date="2019-07" db="EMBL/GenBank/DDBJ databases">
        <title>The draft genome sequence of Aquimarina algiphila M91.</title>
        <authorList>
            <person name="Meng X."/>
        </authorList>
    </citation>
    <scope>NUCLEOTIDE SEQUENCE [LARGE SCALE GENOMIC DNA]</scope>
    <source>
        <strain evidence="3 4">M91</strain>
    </source>
</reference>
<organism evidence="3 4">
    <name type="scientific">Aquimarina algiphila</name>
    <dbReference type="NCBI Taxonomy" id="2047982"/>
    <lineage>
        <taxon>Bacteria</taxon>
        <taxon>Pseudomonadati</taxon>
        <taxon>Bacteroidota</taxon>
        <taxon>Flavobacteriia</taxon>
        <taxon>Flavobacteriales</taxon>
        <taxon>Flavobacteriaceae</taxon>
        <taxon>Aquimarina</taxon>
    </lineage>
</organism>
<dbReference type="Proteomes" id="UP000318833">
    <property type="component" value="Unassembled WGS sequence"/>
</dbReference>
<name>A0A554VE02_9FLAO</name>
<dbReference type="RefSeq" id="WP_143918142.1">
    <property type="nucleotide sequence ID" value="NZ_CANMXV010000172.1"/>
</dbReference>
<feature type="compositionally biased region" description="Basic and acidic residues" evidence="1">
    <location>
        <begin position="148"/>
        <end position="161"/>
    </location>
</feature>
<evidence type="ECO:0000256" key="1">
    <source>
        <dbReference type="SAM" id="MobiDB-lite"/>
    </source>
</evidence>
<evidence type="ECO:0000313" key="4">
    <source>
        <dbReference type="Proteomes" id="UP000318833"/>
    </source>
</evidence>